<gene>
    <name evidence="1" type="ORF">J7W16_00050</name>
</gene>
<dbReference type="Proteomes" id="UP000678228">
    <property type="component" value="Unassembled WGS sequence"/>
</dbReference>
<organism evidence="1 2">
    <name type="scientific">Halalkalibacter suaedae</name>
    <dbReference type="NCBI Taxonomy" id="2822140"/>
    <lineage>
        <taxon>Bacteria</taxon>
        <taxon>Bacillati</taxon>
        <taxon>Bacillota</taxon>
        <taxon>Bacilli</taxon>
        <taxon>Bacillales</taxon>
        <taxon>Bacillaceae</taxon>
        <taxon>Halalkalibacter</taxon>
    </lineage>
</organism>
<dbReference type="RefSeq" id="WP_210594891.1">
    <property type="nucleotide sequence ID" value="NZ_JAGKSQ010000001.1"/>
</dbReference>
<reference evidence="1" key="1">
    <citation type="submission" date="2021-03" db="EMBL/GenBank/DDBJ databases">
        <title>Bacillus suaedae sp. nov., isolated from Suaeda aralocaspica.</title>
        <authorList>
            <person name="Lei R.F.R."/>
        </authorList>
    </citation>
    <scope>NUCLEOTIDE SEQUENCE</scope>
    <source>
        <strain evidence="1">YZJH907-2</strain>
    </source>
</reference>
<dbReference type="AlphaFoldDB" id="A0A940WNI4"/>
<keyword evidence="2" id="KW-1185">Reference proteome</keyword>
<evidence type="ECO:0000313" key="2">
    <source>
        <dbReference type="Proteomes" id="UP000678228"/>
    </source>
</evidence>
<dbReference type="EMBL" id="JAGKSQ010000001">
    <property type="protein sequence ID" value="MBP3949501.1"/>
    <property type="molecule type" value="Genomic_DNA"/>
</dbReference>
<accession>A0A940WNI4</accession>
<evidence type="ECO:0000313" key="1">
    <source>
        <dbReference type="EMBL" id="MBP3949501.1"/>
    </source>
</evidence>
<sequence>MTKRAFPLLYIYQPKEIEVEAENQLFVYHKWKNEEESVEEQVEELLGSNEQEYEVNLAKIQEGILMEDQLQLLQQNQGNKLDLKVADAVYTGTVSVEGNLVFCQTEANPEQRLEFNLDQVESVKMSEN</sequence>
<comment type="caution">
    <text evidence="1">The sequence shown here is derived from an EMBL/GenBank/DDBJ whole genome shotgun (WGS) entry which is preliminary data.</text>
</comment>
<name>A0A940WNI4_9BACI</name>
<proteinExistence type="predicted"/>
<protein>
    <submittedName>
        <fullName evidence="1">Uncharacterized protein</fullName>
    </submittedName>
</protein>